<evidence type="ECO:0000256" key="8">
    <source>
        <dbReference type="ARBA" id="ARBA00024069"/>
    </source>
</evidence>
<evidence type="ECO:0000256" key="4">
    <source>
        <dbReference type="ARBA" id="ARBA00022679"/>
    </source>
</evidence>
<sequence length="341" mass="36860">MKIAVDAMGGDYAPKTVVEGVELARDEFKDVEFLLFGDEQKVNALLKNKERITVIHASEVIDMNDEPVKAIRRKKNSSMVMAAQAVKEGQADALFSCGNTGALLTAGILIVGRIKGVPRPGLLSTLPVVSGTSGSFNLLDSGANAESKPEHLYQYALLGKYYAENVRHIKNPRIGLLNNGTEPHKGSKLTLEAHRLIASDHSLNFVGNVEARDIMNGVCDVLVADGFTGNAVLKAVEGTALAVTHLLKDSIMAGGLKSKLGALMMKPALKQMKNRMDQSQYGGAVLMGAKAPVVKAHGSSDAKTVYYTLRQIRTMIDEKMVENFTAYWTSLQDETEPKTDN</sequence>
<dbReference type="SUPFAM" id="SSF53659">
    <property type="entry name" value="Isocitrate/Isopropylmalate dehydrogenase-like"/>
    <property type="match status" value="1"/>
</dbReference>
<keyword evidence="11" id="KW-0012">Acyltransferase</keyword>
<reference evidence="11 12" key="1">
    <citation type="submission" date="2016-10" db="EMBL/GenBank/DDBJ databases">
        <authorList>
            <person name="Varghese N."/>
            <person name="Submissions S."/>
        </authorList>
    </citation>
    <scope>NUCLEOTIDE SEQUENCE [LARGE SCALE GENOMIC DNA]</scope>
    <source>
        <strain evidence="11 12">WC1T17</strain>
    </source>
</reference>
<accession>A0ABY1ABL5</accession>
<comment type="similarity">
    <text evidence="10">Belongs to the PlsX family.</text>
</comment>
<keyword evidence="7 10" id="KW-1208">Phospholipid metabolism</keyword>
<evidence type="ECO:0000256" key="5">
    <source>
        <dbReference type="ARBA" id="ARBA00023098"/>
    </source>
</evidence>
<dbReference type="NCBIfam" id="TIGR00182">
    <property type="entry name" value="plsX"/>
    <property type="match status" value="1"/>
</dbReference>
<dbReference type="PIRSF" id="PIRSF002465">
    <property type="entry name" value="Phsphlp_syn_PlsX"/>
    <property type="match status" value="1"/>
</dbReference>
<keyword evidence="5 10" id="KW-0443">Lipid metabolism</keyword>
<dbReference type="HAMAP" id="MF_00019">
    <property type="entry name" value="PlsX"/>
    <property type="match status" value="1"/>
</dbReference>
<comment type="subunit">
    <text evidence="9 10">Homodimer. Probably interacts with PlsY.</text>
</comment>
<comment type="pathway">
    <text evidence="10">Lipid metabolism; phospholipid metabolism.</text>
</comment>
<dbReference type="InterPro" id="IPR012281">
    <property type="entry name" value="Phospholipid_synth_PlsX-like"/>
</dbReference>
<gene>
    <name evidence="10" type="primary">plsX</name>
    <name evidence="11" type="ORF">SAMN05216431_10692</name>
</gene>
<evidence type="ECO:0000313" key="11">
    <source>
        <dbReference type="EMBL" id="SEM66708.1"/>
    </source>
</evidence>
<dbReference type="Gene3D" id="3.40.718.10">
    <property type="entry name" value="Isopropylmalate Dehydrogenase"/>
    <property type="match status" value="1"/>
</dbReference>
<comment type="caution">
    <text evidence="11">The sequence shown here is derived from an EMBL/GenBank/DDBJ whole genome shotgun (WGS) entry which is preliminary data.</text>
</comment>
<dbReference type="InterPro" id="IPR003664">
    <property type="entry name" value="FA_synthesis"/>
</dbReference>
<keyword evidence="2 10" id="KW-0963">Cytoplasm</keyword>
<proteinExistence type="inferred from homology"/>
<evidence type="ECO:0000256" key="1">
    <source>
        <dbReference type="ARBA" id="ARBA00001232"/>
    </source>
</evidence>
<protein>
    <recommendedName>
        <fullName evidence="8 10">Phosphate acyltransferase</fullName>
        <ecNumber evidence="8 10">2.3.1.274</ecNumber>
    </recommendedName>
    <alternativeName>
        <fullName evidence="10">Acyl-ACP phosphotransacylase</fullName>
    </alternativeName>
    <alternativeName>
        <fullName evidence="10">Acyl-[acyl-carrier-protein]--phosphate acyltransferase</fullName>
    </alternativeName>
    <alternativeName>
        <fullName evidence="10">Phosphate-acyl-ACP acyltransferase</fullName>
    </alternativeName>
</protein>
<evidence type="ECO:0000313" key="12">
    <source>
        <dbReference type="Proteomes" id="UP000182089"/>
    </source>
</evidence>
<evidence type="ECO:0000256" key="9">
    <source>
        <dbReference type="ARBA" id="ARBA00046608"/>
    </source>
</evidence>
<dbReference type="Pfam" id="PF02504">
    <property type="entry name" value="FA_synthesis"/>
    <property type="match status" value="1"/>
</dbReference>
<comment type="function">
    <text evidence="10">Catalyzes the reversible formation of acyl-phosphate (acyl-PO(4)) from acyl-[acyl-carrier-protein] (acyl-ACP). This enzyme utilizes acyl-ACP as fatty acyl donor, but not acyl-CoA.</text>
</comment>
<evidence type="ECO:0000256" key="6">
    <source>
        <dbReference type="ARBA" id="ARBA00023209"/>
    </source>
</evidence>
<keyword evidence="3 10" id="KW-0444">Lipid biosynthesis</keyword>
<dbReference type="PANTHER" id="PTHR30100">
    <property type="entry name" value="FATTY ACID/PHOSPHOLIPID SYNTHESIS PROTEIN PLSX"/>
    <property type="match status" value="1"/>
</dbReference>
<comment type="subcellular location">
    <subcellularLocation>
        <location evidence="10">Cytoplasm</location>
    </subcellularLocation>
    <text evidence="10">Associated with the membrane possibly through PlsY.</text>
</comment>
<name>A0ABY1ABL5_9LACO</name>
<dbReference type="Proteomes" id="UP000182089">
    <property type="component" value="Unassembled WGS sequence"/>
</dbReference>
<evidence type="ECO:0000256" key="10">
    <source>
        <dbReference type="HAMAP-Rule" id="MF_00019"/>
    </source>
</evidence>
<organism evidence="11 12">
    <name type="scientific">Ligilactobacillus ruminis</name>
    <dbReference type="NCBI Taxonomy" id="1623"/>
    <lineage>
        <taxon>Bacteria</taxon>
        <taxon>Bacillati</taxon>
        <taxon>Bacillota</taxon>
        <taxon>Bacilli</taxon>
        <taxon>Lactobacillales</taxon>
        <taxon>Lactobacillaceae</taxon>
        <taxon>Ligilactobacillus</taxon>
    </lineage>
</organism>
<dbReference type="EC" id="2.3.1.274" evidence="8 10"/>
<dbReference type="EMBL" id="FOCC01000006">
    <property type="protein sequence ID" value="SEM66708.1"/>
    <property type="molecule type" value="Genomic_DNA"/>
</dbReference>
<evidence type="ECO:0000256" key="3">
    <source>
        <dbReference type="ARBA" id="ARBA00022516"/>
    </source>
</evidence>
<evidence type="ECO:0000256" key="7">
    <source>
        <dbReference type="ARBA" id="ARBA00023264"/>
    </source>
</evidence>
<keyword evidence="4 10" id="KW-0808">Transferase</keyword>
<dbReference type="PANTHER" id="PTHR30100:SF1">
    <property type="entry name" value="PHOSPHATE ACYLTRANSFERASE"/>
    <property type="match status" value="1"/>
</dbReference>
<evidence type="ECO:0000256" key="2">
    <source>
        <dbReference type="ARBA" id="ARBA00022490"/>
    </source>
</evidence>
<comment type="catalytic activity">
    <reaction evidence="1 10">
        <text>a fatty acyl-[ACP] + phosphate = an acyl phosphate + holo-[ACP]</text>
        <dbReference type="Rhea" id="RHEA:42292"/>
        <dbReference type="Rhea" id="RHEA-COMP:9685"/>
        <dbReference type="Rhea" id="RHEA-COMP:14125"/>
        <dbReference type="ChEBI" id="CHEBI:43474"/>
        <dbReference type="ChEBI" id="CHEBI:59918"/>
        <dbReference type="ChEBI" id="CHEBI:64479"/>
        <dbReference type="ChEBI" id="CHEBI:138651"/>
        <dbReference type="EC" id="2.3.1.274"/>
    </reaction>
</comment>
<keyword evidence="6 10" id="KW-0594">Phospholipid biosynthesis</keyword>
<dbReference type="GO" id="GO:0016746">
    <property type="term" value="F:acyltransferase activity"/>
    <property type="evidence" value="ECO:0007669"/>
    <property type="project" value="UniProtKB-KW"/>
</dbReference>